<dbReference type="Pfam" id="PF00583">
    <property type="entry name" value="Acetyltransf_1"/>
    <property type="match status" value="1"/>
</dbReference>
<keyword evidence="2" id="KW-0808">Transferase</keyword>
<dbReference type="EMBL" id="ANFO01000584">
    <property type="protein sequence ID" value="KGQ08396.1"/>
    <property type="molecule type" value="Genomic_DNA"/>
</dbReference>
<comment type="caution">
    <text evidence="2">The sequence shown here is derived from an EMBL/GenBank/DDBJ whole genome shotgun (WGS) entry which is preliminary data.</text>
</comment>
<dbReference type="Gene3D" id="3.40.630.30">
    <property type="match status" value="1"/>
</dbReference>
<dbReference type="eggNOG" id="ENOG502SGIU">
    <property type="taxonomic scope" value="Eukaryota"/>
</dbReference>
<accession>A0A0A2VKI8</accession>
<evidence type="ECO:0000313" key="2">
    <source>
        <dbReference type="EMBL" id="KGQ08396.1"/>
    </source>
</evidence>
<dbReference type="OrthoDB" id="9975416at2759"/>
<evidence type="ECO:0000313" key="3">
    <source>
        <dbReference type="Proteomes" id="UP000030106"/>
    </source>
</evidence>
<dbReference type="Proteomes" id="UP000030106">
    <property type="component" value="Unassembled WGS sequence"/>
</dbReference>
<dbReference type="InterPro" id="IPR016181">
    <property type="entry name" value="Acyl_CoA_acyltransferase"/>
</dbReference>
<sequence>MVELKLERVNELTQKDVAGLDFSFSINAEVAKPINQLENDLPFTTSPLPERVKDFGFDQQELQGADGLTKVIFVLRAENGCIYGYTVASKSWNRMVLLEFIGLDVSVRGYGNAARLLDAVKHWTREIGLGAIRVEGQSNNVAACRFYKKAGMVFAGYDEHLYRAFPESRGEIAVFFYALLDNN</sequence>
<protein>
    <submittedName>
        <fullName evidence="2">Streptothricin acetyltransferase</fullName>
    </submittedName>
</protein>
<dbReference type="AlphaFoldDB" id="A0A0A2VKI8"/>
<proteinExistence type="predicted"/>
<dbReference type="PROSITE" id="PS51186">
    <property type="entry name" value="GNAT"/>
    <property type="match status" value="1"/>
</dbReference>
<feature type="domain" description="N-acetyltransferase" evidence="1">
    <location>
        <begin position="26"/>
        <end position="181"/>
    </location>
</feature>
<name>A0A0A2VKI8_BEABA</name>
<evidence type="ECO:0000259" key="1">
    <source>
        <dbReference type="PROSITE" id="PS51186"/>
    </source>
</evidence>
<dbReference type="GO" id="GO:0016747">
    <property type="term" value="F:acyltransferase activity, transferring groups other than amino-acyl groups"/>
    <property type="evidence" value="ECO:0007669"/>
    <property type="project" value="InterPro"/>
</dbReference>
<dbReference type="InterPro" id="IPR000182">
    <property type="entry name" value="GNAT_dom"/>
</dbReference>
<dbReference type="SUPFAM" id="SSF55729">
    <property type="entry name" value="Acyl-CoA N-acyltransferases (Nat)"/>
    <property type="match status" value="1"/>
</dbReference>
<reference evidence="2 3" key="1">
    <citation type="submission" date="2012-10" db="EMBL/GenBank/DDBJ databases">
        <title>Genome sequencing and analysis of entomopathogenic fungi Beauveria bassiana D1-5.</title>
        <authorList>
            <person name="Li Q."/>
            <person name="Wang L."/>
            <person name="Zhang Z."/>
            <person name="Wang Q."/>
            <person name="Ren J."/>
            <person name="Wang M."/>
            <person name="Xu W."/>
            <person name="Wang J."/>
            <person name="Lu Y."/>
            <person name="Du Q."/>
            <person name="Sun Z."/>
        </authorList>
    </citation>
    <scope>NUCLEOTIDE SEQUENCE [LARGE SCALE GENOMIC DNA]</scope>
    <source>
        <strain evidence="2 3">D1-5</strain>
    </source>
</reference>
<gene>
    <name evidence="2" type="ORF">BBAD15_g6272</name>
</gene>
<organism evidence="2 3">
    <name type="scientific">Beauveria bassiana D1-5</name>
    <dbReference type="NCBI Taxonomy" id="1245745"/>
    <lineage>
        <taxon>Eukaryota</taxon>
        <taxon>Fungi</taxon>
        <taxon>Dikarya</taxon>
        <taxon>Ascomycota</taxon>
        <taxon>Pezizomycotina</taxon>
        <taxon>Sordariomycetes</taxon>
        <taxon>Hypocreomycetidae</taxon>
        <taxon>Hypocreales</taxon>
        <taxon>Cordycipitaceae</taxon>
        <taxon>Beauveria</taxon>
    </lineage>
</organism>
<dbReference type="HOGENOM" id="CLU_095996_1_1_1"/>